<accession>A0ABN7SU34</accession>
<dbReference type="EMBL" id="OU015566">
    <property type="protein sequence ID" value="CAG5105069.1"/>
    <property type="molecule type" value="Genomic_DNA"/>
</dbReference>
<evidence type="ECO:0000259" key="6">
    <source>
        <dbReference type="PROSITE" id="PS50089"/>
    </source>
</evidence>
<evidence type="ECO:0000313" key="7">
    <source>
        <dbReference type="EMBL" id="CAG5105069.1"/>
    </source>
</evidence>
<dbReference type="InterPro" id="IPR027370">
    <property type="entry name" value="Znf-RING_euk"/>
</dbReference>
<dbReference type="InterPro" id="IPR013083">
    <property type="entry name" value="Znf_RING/FYVE/PHD"/>
</dbReference>
<dbReference type="InterPro" id="IPR001841">
    <property type="entry name" value="Znf_RING"/>
</dbReference>
<keyword evidence="8" id="KW-1185">Reference proteome</keyword>
<gene>
    <name evidence="7" type="ORF">OKIOD_LOCUS10571</name>
</gene>
<evidence type="ECO:0000256" key="4">
    <source>
        <dbReference type="PROSITE-ProRule" id="PRU00175"/>
    </source>
</evidence>
<dbReference type="Pfam" id="PF13445">
    <property type="entry name" value="zf-RING_UBOX"/>
    <property type="match status" value="1"/>
</dbReference>
<dbReference type="SUPFAM" id="SSF57850">
    <property type="entry name" value="RING/U-box"/>
    <property type="match status" value="1"/>
</dbReference>
<keyword evidence="5" id="KW-0175">Coiled coil</keyword>
<keyword evidence="2 4" id="KW-0863">Zinc-finger</keyword>
<reference evidence="7 8" key="1">
    <citation type="submission" date="2021-04" db="EMBL/GenBank/DDBJ databases">
        <authorList>
            <person name="Bliznina A."/>
        </authorList>
    </citation>
    <scope>NUCLEOTIDE SEQUENCE [LARGE SCALE GENOMIC DNA]</scope>
</reference>
<sequence>MASLSVEDETYFANFKHHLRKELNLYELLKEAREKGFDESEQVGGKIAVLREEIAKRKKTIEMIEIADSIAKEEQELITNRNKIHAENADVTKRTFTVYESSVTNYNGLFQKYEEAIKQLEKEIEGYETEIASLKNELSLLKNPKNLFALACQELQPSCGICFEKYDEEKHKKAVITKCGHTFGRPCLMKLKEIYVGNGRYSKNAPNAKKTSPPIRLSIFLTNFV</sequence>
<evidence type="ECO:0000256" key="3">
    <source>
        <dbReference type="ARBA" id="ARBA00022833"/>
    </source>
</evidence>
<feature type="domain" description="RING-type" evidence="6">
    <location>
        <begin position="159"/>
        <end position="209"/>
    </location>
</feature>
<dbReference type="PROSITE" id="PS50089">
    <property type="entry name" value="ZF_RING_2"/>
    <property type="match status" value="1"/>
</dbReference>
<dbReference type="Proteomes" id="UP001158576">
    <property type="component" value="Chromosome 1"/>
</dbReference>
<keyword evidence="3" id="KW-0862">Zinc</keyword>
<evidence type="ECO:0000256" key="1">
    <source>
        <dbReference type="ARBA" id="ARBA00022723"/>
    </source>
</evidence>
<organism evidence="7 8">
    <name type="scientific">Oikopleura dioica</name>
    <name type="common">Tunicate</name>
    <dbReference type="NCBI Taxonomy" id="34765"/>
    <lineage>
        <taxon>Eukaryota</taxon>
        <taxon>Metazoa</taxon>
        <taxon>Chordata</taxon>
        <taxon>Tunicata</taxon>
        <taxon>Appendicularia</taxon>
        <taxon>Copelata</taxon>
        <taxon>Oikopleuridae</taxon>
        <taxon>Oikopleura</taxon>
    </lineage>
</organism>
<feature type="coiled-coil region" evidence="5">
    <location>
        <begin position="103"/>
        <end position="137"/>
    </location>
</feature>
<dbReference type="Gene3D" id="3.30.40.10">
    <property type="entry name" value="Zinc/RING finger domain, C3HC4 (zinc finger)"/>
    <property type="match status" value="1"/>
</dbReference>
<keyword evidence="1" id="KW-0479">Metal-binding</keyword>
<evidence type="ECO:0000256" key="5">
    <source>
        <dbReference type="SAM" id="Coils"/>
    </source>
</evidence>
<name>A0ABN7SU34_OIKDI</name>
<protein>
    <submittedName>
        <fullName evidence="7">Oidioi.mRNA.OKI2018_I69.chr1.g1806.t1.cds</fullName>
    </submittedName>
</protein>
<evidence type="ECO:0000313" key="8">
    <source>
        <dbReference type="Proteomes" id="UP001158576"/>
    </source>
</evidence>
<evidence type="ECO:0000256" key="2">
    <source>
        <dbReference type="ARBA" id="ARBA00022771"/>
    </source>
</evidence>
<proteinExistence type="predicted"/>